<sequence length="142" mass="16565">MIELTHIKDYKPSTMEDFFGDKMEELTDRERLMEHGHIVTLNGEQQGFVALVPVDEGSIWLRSLYFQSGVRPELVLTLFEVLQQHVEEQGLDKLFVFSHQKTLEPLLETYQYQQIDSSDVPVKDEDRPAQTGNWWCYTSKAV</sequence>
<dbReference type="RefSeq" id="WP_036780026.1">
    <property type="nucleotide sequence ID" value="NZ_AVBG01000002.1"/>
</dbReference>
<evidence type="ECO:0000313" key="2">
    <source>
        <dbReference type="Proteomes" id="UP000030153"/>
    </source>
</evidence>
<dbReference type="OrthoDB" id="2970403at2"/>
<name>A0A0A2UWR9_9BACI</name>
<dbReference type="EMBL" id="AVBG01000002">
    <property type="protein sequence ID" value="KGP92742.1"/>
    <property type="molecule type" value="Genomic_DNA"/>
</dbReference>
<comment type="caution">
    <text evidence="1">The sequence shown here is derived from an EMBL/GenBank/DDBJ whole genome shotgun (WGS) entry which is preliminary data.</text>
</comment>
<protein>
    <recommendedName>
        <fullName evidence="3">N-acetyltransferase domain-containing protein</fullName>
    </recommendedName>
</protein>
<accession>A0A0A2UWR9</accession>
<reference evidence="1 2" key="1">
    <citation type="submission" date="2013-08" db="EMBL/GenBank/DDBJ databases">
        <title>Genome of Pontibacillus chungwhensis.</title>
        <authorList>
            <person name="Wang Q."/>
            <person name="Wang G."/>
        </authorList>
    </citation>
    <scope>NUCLEOTIDE SEQUENCE [LARGE SCALE GENOMIC DNA]</scope>
    <source>
        <strain evidence="1 2">BH030062</strain>
    </source>
</reference>
<dbReference type="Proteomes" id="UP000030153">
    <property type="component" value="Unassembled WGS sequence"/>
</dbReference>
<evidence type="ECO:0000313" key="1">
    <source>
        <dbReference type="EMBL" id="KGP92742.1"/>
    </source>
</evidence>
<keyword evidence="2" id="KW-1185">Reference proteome</keyword>
<organism evidence="1 2">
    <name type="scientific">Pontibacillus chungwhensis BH030062</name>
    <dbReference type="NCBI Taxonomy" id="1385513"/>
    <lineage>
        <taxon>Bacteria</taxon>
        <taxon>Bacillati</taxon>
        <taxon>Bacillota</taxon>
        <taxon>Bacilli</taxon>
        <taxon>Bacillales</taxon>
        <taxon>Bacillaceae</taxon>
        <taxon>Pontibacillus</taxon>
    </lineage>
</organism>
<proteinExistence type="predicted"/>
<evidence type="ECO:0008006" key="3">
    <source>
        <dbReference type="Google" id="ProtNLM"/>
    </source>
</evidence>
<gene>
    <name evidence="1" type="ORF">N780_13780</name>
</gene>
<dbReference type="eggNOG" id="ENOG5033FAZ">
    <property type="taxonomic scope" value="Bacteria"/>
</dbReference>
<dbReference type="AlphaFoldDB" id="A0A0A2UWR9"/>